<evidence type="ECO:0000313" key="1">
    <source>
        <dbReference type="EMBL" id="KAB8067788.1"/>
    </source>
</evidence>
<gene>
    <name evidence="1" type="ORF">BDV29DRAFT_163018</name>
</gene>
<proteinExistence type="predicted"/>
<keyword evidence="2" id="KW-1185">Reference proteome</keyword>
<accession>A0A5N5WH96</accession>
<dbReference type="AlphaFoldDB" id="A0A5N5WH96"/>
<dbReference type="Proteomes" id="UP000326565">
    <property type="component" value="Unassembled WGS sequence"/>
</dbReference>
<protein>
    <submittedName>
        <fullName evidence="1">Uncharacterized protein</fullName>
    </submittedName>
</protein>
<sequence>MQRLQEFMLSQHYTYQSNAEPFSRVTSDIETYAFSVRNSVPALANRALHQLDVNLRQHWHEVGTAAVSLVYDPNLRLLGSLQQVLVKVAYELGADPEAHVGGGRYGSAYFLEDLQEERAYQNMLSATARGPRHSPPAVWYHDELSRRMAADGPSHALWGFLSAARHLLRTSPDDGRACIAAIWRIARLWESQQEAEGIRYATLSLLAPMDSDSNWRRHIRQLVLLHSQLTST</sequence>
<evidence type="ECO:0000313" key="2">
    <source>
        <dbReference type="Proteomes" id="UP000326565"/>
    </source>
</evidence>
<dbReference type="EMBL" id="ML732445">
    <property type="protein sequence ID" value="KAB8067788.1"/>
    <property type="molecule type" value="Genomic_DNA"/>
</dbReference>
<name>A0A5N5WH96_9EURO</name>
<reference evidence="1 2" key="1">
    <citation type="submission" date="2019-04" db="EMBL/GenBank/DDBJ databases">
        <title>Friends and foes A comparative genomics study of 23 Aspergillus species from section Flavi.</title>
        <authorList>
            <consortium name="DOE Joint Genome Institute"/>
            <person name="Kjaerbolling I."/>
            <person name="Vesth T."/>
            <person name="Frisvad J.C."/>
            <person name="Nybo J.L."/>
            <person name="Theobald S."/>
            <person name="Kildgaard S."/>
            <person name="Isbrandt T."/>
            <person name="Kuo A."/>
            <person name="Sato A."/>
            <person name="Lyhne E.K."/>
            <person name="Kogle M.E."/>
            <person name="Wiebenga A."/>
            <person name="Kun R.S."/>
            <person name="Lubbers R.J."/>
            <person name="Makela M.R."/>
            <person name="Barry K."/>
            <person name="Chovatia M."/>
            <person name="Clum A."/>
            <person name="Daum C."/>
            <person name="Haridas S."/>
            <person name="He G."/>
            <person name="LaButti K."/>
            <person name="Lipzen A."/>
            <person name="Mondo S."/>
            <person name="Riley R."/>
            <person name="Salamov A."/>
            <person name="Simmons B.A."/>
            <person name="Magnuson J.K."/>
            <person name="Henrissat B."/>
            <person name="Mortensen U.H."/>
            <person name="Larsen T.O."/>
            <person name="Devries R.P."/>
            <person name="Grigoriev I.V."/>
            <person name="Machida M."/>
            <person name="Baker S.E."/>
            <person name="Andersen M.R."/>
        </authorList>
    </citation>
    <scope>NUCLEOTIDE SEQUENCE [LARGE SCALE GENOMIC DNA]</scope>
    <source>
        <strain evidence="1 2">CBS 151.66</strain>
    </source>
</reference>
<dbReference type="OrthoDB" id="4508837at2759"/>
<organism evidence="1 2">
    <name type="scientific">Aspergillus leporis</name>
    <dbReference type="NCBI Taxonomy" id="41062"/>
    <lineage>
        <taxon>Eukaryota</taxon>
        <taxon>Fungi</taxon>
        <taxon>Dikarya</taxon>
        <taxon>Ascomycota</taxon>
        <taxon>Pezizomycotina</taxon>
        <taxon>Eurotiomycetes</taxon>
        <taxon>Eurotiomycetidae</taxon>
        <taxon>Eurotiales</taxon>
        <taxon>Aspergillaceae</taxon>
        <taxon>Aspergillus</taxon>
        <taxon>Aspergillus subgen. Circumdati</taxon>
    </lineage>
</organism>